<keyword evidence="3" id="KW-1185">Reference proteome</keyword>
<dbReference type="GO" id="GO:0016491">
    <property type="term" value="F:oxidoreductase activity"/>
    <property type="evidence" value="ECO:0007669"/>
    <property type="project" value="InterPro"/>
</dbReference>
<sequence length="330" mass="36271">MSRQALSDDRVAALVRDAAAAPSMHNAQPWRFRYLRHRHTFELYADFERTMPHADPDTRALHLGCAAALLNLRVAIAHEDRHPETLLLPDPADRTLLASVRLTDGTGGEGDLAALHPAIHQRHTSRHPFEEREIPGAVREALAAAARAEGATLTFPTGWHLREVLELFQEAEARNRTDPGSDQDLTRWTGGDAVSVGGVGEGVPRYAYGPRMRGGKAPMRDFAGVRPMAGREAADFEQSPQLALVSTVHDRREDWLRAGQAMERVLLLATLHGLSASFATQPLEWTDLRWPLRDPATGTGPTQVVLRLGYGPKGPGTPRRPVSHVLDIEP</sequence>
<organism evidence="2 3">
    <name type="scientific">Streptomyces griseoruber</name>
    <dbReference type="NCBI Taxonomy" id="1943"/>
    <lineage>
        <taxon>Bacteria</taxon>
        <taxon>Bacillati</taxon>
        <taxon>Actinomycetota</taxon>
        <taxon>Actinomycetes</taxon>
        <taxon>Kitasatosporales</taxon>
        <taxon>Streptomycetaceae</taxon>
        <taxon>Streptomyces</taxon>
    </lineage>
</organism>
<dbReference type="EMBL" id="LMWW01000029">
    <property type="protein sequence ID" value="KUN82761.1"/>
    <property type="molecule type" value="Genomic_DNA"/>
</dbReference>
<dbReference type="PANTHER" id="PTHR23026">
    <property type="entry name" value="NADPH NITROREDUCTASE"/>
    <property type="match status" value="1"/>
</dbReference>
<gene>
    <name evidence="2" type="ORF">AQJ64_18660</name>
</gene>
<protein>
    <submittedName>
        <fullName evidence="2">Nitroreductase</fullName>
    </submittedName>
</protein>
<name>A0A101SZ07_9ACTN</name>
<evidence type="ECO:0000313" key="3">
    <source>
        <dbReference type="Proteomes" id="UP000052982"/>
    </source>
</evidence>
<evidence type="ECO:0000313" key="2">
    <source>
        <dbReference type="EMBL" id="KUN82761.1"/>
    </source>
</evidence>
<dbReference type="STRING" id="1943.AQJ64_18660"/>
<dbReference type="InterPro" id="IPR050627">
    <property type="entry name" value="Nitroreductase/BluB"/>
</dbReference>
<dbReference type="InterPro" id="IPR000415">
    <property type="entry name" value="Nitroreductase-like"/>
</dbReference>
<reference evidence="2 3" key="1">
    <citation type="submission" date="2015-10" db="EMBL/GenBank/DDBJ databases">
        <title>Draft genome sequence of Streptomyces griseoruber DSM 40281, type strain for the species Streptomyces griseoruber.</title>
        <authorList>
            <person name="Ruckert C."/>
            <person name="Winkler A."/>
            <person name="Kalinowski J."/>
            <person name="Kampfer P."/>
            <person name="Glaeser S."/>
        </authorList>
    </citation>
    <scope>NUCLEOTIDE SEQUENCE [LARGE SCALE GENOMIC DNA]</scope>
    <source>
        <strain evidence="2 3">DSM 40281</strain>
    </source>
</reference>
<comment type="caution">
    <text evidence="2">The sequence shown here is derived from an EMBL/GenBank/DDBJ whole genome shotgun (WGS) entry which is preliminary data.</text>
</comment>
<feature type="region of interest" description="Disordered" evidence="1">
    <location>
        <begin position="310"/>
        <end position="330"/>
    </location>
</feature>
<dbReference type="AlphaFoldDB" id="A0A101SZ07"/>
<dbReference type="Gene3D" id="3.40.109.10">
    <property type="entry name" value="NADH Oxidase"/>
    <property type="match status" value="2"/>
</dbReference>
<dbReference type="RefSeq" id="WP_055633515.1">
    <property type="nucleotide sequence ID" value="NZ_JBIRRP010000024.1"/>
</dbReference>
<dbReference type="SUPFAM" id="SSF55469">
    <property type="entry name" value="FMN-dependent nitroreductase-like"/>
    <property type="match status" value="2"/>
</dbReference>
<evidence type="ECO:0000256" key="1">
    <source>
        <dbReference type="SAM" id="MobiDB-lite"/>
    </source>
</evidence>
<dbReference type="NCBIfam" id="NF047509">
    <property type="entry name" value="Rv3131_FMN_oxido"/>
    <property type="match status" value="1"/>
</dbReference>
<proteinExistence type="predicted"/>
<dbReference type="PANTHER" id="PTHR23026:SF123">
    <property type="entry name" value="NAD(P)H NITROREDUCTASE RV3131-RELATED"/>
    <property type="match status" value="1"/>
</dbReference>
<accession>A0A101SZ07</accession>
<dbReference type="Proteomes" id="UP000052982">
    <property type="component" value="Unassembled WGS sequence"/>
</dbReference>